<name>H0QQP9_ARTG1</name>
<reference evidence="5 6" key="1">
    <citation type="submission" date="2011-12" db="EMBL/GenBank/DDBJ databases">
        <title>Whole genome shotgun sequence of Arthrobacter globiformis NBRC 12137.</title>
        <authorList>
            <person name="Miyazawa S."/>
            <person name="Hosoyama A."/>
            <person name="Tsuchikane K."/>
            <person name="Katsumata H."/>
            <person name="Yamazaki S."/>
            <person name="Fujita N."/>
        </authorList>
    </citation>
    <scope>NUCLEOTIDE SEQUENCE [LARGE SCALE GENOMIC DNA]</scope>
    <source>
        <strain evidence="5 6">NBRC 12137</strain>
    </source>
</reference>
<organism evidence="5 6">
    <name type="scientific">Arthrobacter globiformis (strain ATCC 8010 / DSM 20124 / JCM 1332 / NBRC 12137 / NCIMB 8907 / NRRL B-2979 / 168)</name>
    <dbReference type="NCBI Taxonomy" id="1077972"/>
    <lineage>
        <taxon>Bacteria</taxon>
        <taxon>Bacillati</taxon>
        <taxon>Actinomycetota</taxon>
        <taxon>Actinomycetes</taxon>
        <taxon>Micrococcales</taxon>
        <taxon>Micrococcaceae</taxon>
        <taxon>Arthrobacter</taxon>
    </lineage>
</organism>
<dbReference type="AlphaFoldDB" id="H0QQP9"/>
<dbReference type="PANTHER" id="PTHR34698">
    <property type="entry name" value="5-OXOPROLINASE SUBUNIT B"/>
    <property type="match status" value="1"/>
</dbReference>
<accession>H0QQP9</accession>
<evidence type="ECO:0000259" key="4">
    <source>
        <dbReference type="SMART" id="SM00796"/>
    </source>
</evidence>
<dbReference type="STRING" id="1077972.ARGLB_083_00370"/>
<keyword evidence="2" id="KW-0378">Hydrolase</keyword>
<dbReference type="GO" id="GO:0016787">
    <property type="term" value="F:hydrolase activity"/>
    <property type="evidence" value="ECO:0007669"/>
    <property type="project" value="UniProtKB-KW"/>
</dbReference>
<evidence type="ECO:0000256" key="3">
    <source>
        <dbReference type="ARBA" id="ARBA00022840"/>
    </source>
</evidence>
<dbReference type="eggNOG" id="COG2049">
    <property type="taxonomic scope" value="Bacteria"/>
</dbReference>
<evidence type="ECO:0000313" key="5">
    <source>
        <dbReference type="EMBL" id="GAB15150.1"/>
    </source>
</evidence>
<dbReference type="SUPFAM" id="SSF160467">
    <property type="entry name" value="PH0987 N-terminal domain-like"/>
    <property type="match status" value="1"/>
</dbReference>
<evidence type="ECO:0000313" key="6">
    <source>
        <dbReference type="Proteomes" id="UP000003828"/>
    </source>
</evidence>
<keyword evidence="6" id="KW-1185">Reference proteome</keyword>
<comment type="caution">
    <text evidence="5">The sequence shown here is derived from an EMBL/GenBank/DDBJ whole genome shotgun (WGS) entry which is preliminary data.</text>
</comment>
<dbReference type="Gene3D" id="3.30.1360.40">
    <property type="match status" value="1"/>
</dbReference>
<dbReference type="SUPFAM" id="SSF50891">
    <property type="entry name" value="Cyclophilin-like"/>
    <property type="match status" value="1"/>
</dbReference>
<dbReference type="Proteomes" id="UP000003828">
    <property type="component" value="Unassembled WGS sequence"/>
</dbReference>
<dbReference type="PANTHER" id="PTHR34698:SF2">
    <property type="entry name" value="5-OXOPROLINASE SUBUNIT B"/>
    <property type="match status" value="1"/>
</dbReference>
<feature type="domain" description="Carboxyltransferase" evidence="4">
    <location>
        <begin position="17"/>
        <end position="233"/>
    </location>
</feature>
<dbReference type="RefSeq" id="WP_003804411.1">
    <property type="nucleotide sequence ID" value="NZ_BAEG01000083.1"/>
</dbReference>
<proteinExistence type="predicted"/>
<keyword evidence="1" id="KW-0547">Nucleotide-binding</keyword>
<evidence type="ECO:0000256" key="2">
    <source>
        <dbReference type="ARBA" id="ARBA00022801"/>
    </source>
</evidence>
<evidence type="ECO:0000256" key="1">
    <source>
        <dbReference type="ARBA" id="ARBA00022741"/>
    </source>
</evidence>
<dbReference type="SMART" id="SM00796">
    <property type="entry name" value="AHS1"/>
    <property type="match status" value="1"/>
</dbReference>
<dbReference type="InterPro" id="IPR003833">
    <property type="entry name" value="CT_C_D"/>
</dbReference>
<sequence>MNLQPAPEQPTQRLLDIEATPFGDSGLMLRVAASTAEERQAGSRLIRELVFDLQPHGLLDVVAGVDSVLVEFDCLAVSHGQLAQTIRLAAAGGARVAGGLGAAGGPAAAGGPEKTAAELFEIPVVVSEAFSPDLPGVADELGISQEAVLGILESTELSINLLASAMAPMMGSLPFPGQVSRCREPRTNVDPGSVMVAGTSAIIQPFPGPSGWKVIGRTPLTVCDIKEDPATSYAPGDRVRFRVVPESEWEALEGQFLRPAAANSRGTTDGNR</sequence>
<protein>
    <recommendedName>
        <fullName evidence="4">Carboxyltransferase domain-containing protein</fullName>
    </recommendedName>
</protein>
<keyword evidence="3" id="KW-0067">ATP-binding</keyword>
<dbReference type="OrthoDB" id="9768696at2"/>
<gene>
    <name evidence="5" type="ORF">ARGLB_083_00370</name>
</gene>
<dbReference type="Pfam" id="PF02682">
    <property type="entry name" value="CT_C_D"/>
    <property type="match status" value="1"/>
</dbReference>
<dbReference type="GO" id="GO:0005524">
    <property type="term" value="F:ATP binding"/>
    <property type="evidence" value="ECO:0007669"/>
    <property type="project" value="UniProtKB-KW"/>
</dbReference>
<dbReference type="InterPro" id="IPR029000">
    <property type="entry name" value="Cyclophilin-like_dom_sf"/>
</dbReference>
<dbReference type="EMBL" id="BAEG01000083">
    <property type="protein sequence ID" value="GAB15150.1"/>
    <property type="molecule type" value="Genomic_DNA"/>
</dbReference>
<dbReference type="Gene3D" id="2.40.100.10">
    <property type="entry name" value="Cyclophilin-like"/>
    <property type="match status" value="1"/>
</dbReference>
<dbReference type="InterPro" id="IPR010016">
    <property type="entry name" value="PxpB"/>
</dbReference>